<comment type="caution">
    <text evidence="2">The sequence shown here is derived from an EMBL/GenBank/DDBJ whole genome shotgun (WGS) entry which is preliminary data.</text>
</comment>
<accession>A0A8J8NJU2</accession>
<keyword evidence="3" id="KW-1185">Reference proteome</keyword>
<protein>
    <submittedName>
        <fullName evidence="2">Uncharacterized protein</fullName>
    </submittedName>
</protein>
<sequence>MNHFCSACHKSKTIAQLYKPGLCHICFRANKRDKGFINQFNYQFGQLSTSHSSSPCIEPTVQLQDVSLQEDNTVDESERVRRPRDMEKLYARRYVGGKIGKALKQEAKELPLQEQSLTARISAKLEQKGLSSYVHRRYPLDEAVEPARLPKTKAINKDQKYHPSQTHHHQAVASDSDDEEPPSSIKVFKNSTPYTLTPAEKRKVTALPLDSHSALVSVKPPVVTSICQELLPADPTTHQNTLLVKMTTESYVLVDQTLAETLIPPTLLQDYFH</sequence>
<organism evidence="2 3">
    <name type="scientific">Halteria grandinella</name>
    <dbReference type="NCBI Taxonomy" id="5974"/>
    <lineage>
        <taxon>Eukaryota</taxon>
        <taxon>Sar</taxon>
        <taxon>Alveolata</taxon>
        <taxon>Ciliophora</taxon>
        <taxon>Intramacronucleata</taxon>
        <taxon>Spirotrichea</taxon>
        <taxon>Stichotrichia</taxon>
        <taxon>Sporadotrichida</taxon>
        <taxon>Halteriidae</taxon>
        <taxon>Halteria</taxon>
    </lineage>
</organism>
<feature type="region of interest" description="Disordered" evidence="1">
    <location>
        <begin position="157"/>
        <end position="190"/>
    </location>
</feature>
<name>A0A8J8NJU2_HALGN</name>
<proteinExistence type="predicted"/>
<dbReference type="AlphaFoldDB" id="A0A8J8NJU2"/>
<evidence type="ECO:0000313" key="3">
    <source>
        <dbReference type="Proteomes" id="UP000785679"/>
    </source>
</evidence>
<evidence type="ECO:0000256" key="1">
    <source>
        <dbReference type="SAM" id="MobiDB-lite"/>
    </source>
</evidence>
<dbReference type="Proteomes" id="UP000785679">
    <property type="component" value="Unassembled WGS sequence"/>
</dbReference>
<gene>
    <name evidence="2" type="ORF">FGO68_gene17137</name>
</gene>
<dbReference type="EMBL" id="RRYP01014232">
    <property type="protein sequence ID" value="TNV76078.1"/>
    <property type="molecule type" value="Genomic_DNA"/>
</dbReference>
<evidence type="ECO:0000313" key="2">
    <source>
        <dbReference type="EMBL" id="TNV76078.1"/>
    </source>
</evidence>
<reference evidence="2" key="1">
    <citation type="submission" date="2019-06" db="EMBL/GenBank/DDBJ databases">
        <authorList>
            <person name="Zheng W."/>
        </authorList>
    </citation>
    <scope>NUCLEOTIDE SEQUENCE</scope>
    <source>
        <strain evidence="2">QDHG01</strain>
    </source>
</reference>